<evidence type="ECO:0000313" key="3">
    <source>
        <dbReference type="Proteomes" id="UP001570417"/>
    </source>
</evidence>
<gene>
    <name evidence="2" type="ORF">AB4566_10575</name>
</gene>
<keyword evidence="3" id="KW-1185">Reference proteome</keyword>
<keyword evidence="1" id="KW-0472">Membrane</keyword>
<proteinExistence type="predicted"/>
<protein>
    <submittedName>
        <fullName evidence="2">Uncharacterized protein</fullName>
    </submittedName>
</protein>
<dbReference type="Proteomes" id="UP001570417">
    <property type="component" value="Unassembled WGS sequence"/>
</dbReference>
<evidence type="ECO:0000256" key="1">
    <source>
        <dbReference type="SAM" id="Phobius"/>
    </source>
</evidence>
<dbReference type="EMBL" id="JBFRUW010000037">
    <property type="protein sequence ID" value="MFA0568721.1"/>
    <property type="molecule type" value="Genomic_DNA"/>
</dbReference>
<name>A0ABV4NC35_9VIBR</name>
<sequence>MGAAIIYYKLEFKNIFMKRFLVRSIKRKILFSLVVISMVSIFKINNIDGLDNNEDKITTNFEIENNQPSTD</sequence>
<dbReference type="RefSeq" id="WP_372266080.1">
    <property type="nucleotide sequence ID" value="NZ_JBFRUW010000037.1"/>
</dbReference>
<evidence type="ECO:0000313" key="2">
    <source>
        <dbReference type="EMBL" id="MFA0568721.1"/>
    </source>
</evidence>
<feature type="transmembrane region" description="Helical" evidence="1">
    <location>
        <begin position="29"/>
        <end position="47"/>
    </location>
</feature>
<feature type="non-terminal residue" evidence="2">
    <location>
        <position position="71"/>
    </location>
</feature>
<keyword evidence="1" id="KW-1133">Transmembrane helix</keyword>
<reference evidence="2 3" key="1">
    <citation type="journal article" date="2024" name="ISME J.">
        <title>Tailless and filamentous prophages are predominant in marine Vibrio.</title>
        <authorList>
            <person name="Steensen K."/>
            <person name="Seneca J."/>
            <person name="Bartlau N."/>
            <person name="Yu X.A."/>
            <person name="Hussain F.A."/>
            <person name="Polz M.F."/>
        </authorList>
    </citation>
    <scope>NUCLEOTIDE SEQUENCE [LARGE SCALE GENOMIC DNA]</scope>
    <source>
        <strain evidence="2 3">10N.222.51.A1</strain>
    </source>
</reference>
<organism evidence="2 3">
    <name type="scientific">Vibrio gallaecicus</name>
    <dbReference type="NCBI Taxonomy" id="552386"/>
    <lineage>
        <taxon>Bacteria</taxon>
        <taxon>Pseudomonadati</taxon>
        <taxon>Pseudomonadota</taxon>
        <taxon>Gammaproteobacteria</taxon>
        <taxon>Vibrionales</taxon>
        <taxon>Vibrionaceae</taxon>
        <taxon>Vibrio</taxon>
    </lineage>
</organism>
<keyword evidence="1" id="KW-0812">Transmembrane</keyword>
<comment type="caution">
    <text evidence="2">The sequence shown here is derived from an EMBL/GenBank/DDBJ whole genome shotgun (WGS) entry which is preliminary data.</text>
</comment>
<accession>A0ABV4NC35</accession>